<dbReference type="KEGG" id="pchi:PC41400_05415"/>
<dbReference type="PANTHER" id="PTHR37947">
    <property type="entry name" value="BLL2462 PROTEIN"/>
    <property type="match status" value="1"/>
</dbReference>
<dbReference type="AlphaFoldDB" id="A0A410WS50"/>
<keyword evidence="2" id="KW-0315">Glutamine amidotransferase</keyword>
<dbReference type="EMBL" id="JAMDMJ010000008">
    <property type="protein sequence ID" value="MCY9595352.1"/>
    <property type="molecule type" value="Genomic_DNA"/>
</dbReference>
<evidence type="ECO:0000313" key="4">
    <source>
        <dbReference type="Proteomes" id="UP000288943"/>
    </source>
</evidence>
<dbReference type="SUPFAM" id="SSF52317">
    <property type="entry name" value="Class I glutamine amidotransferase-like"/>
    <property type="match status" value="1"/>
</dbReference>
<sequence>MGSRRPAGVGPGGIKNTEVLELMKILFVGESWVVHMIHTKGYDSFTSTKYEEGATYLLSCLRQEGIDVTYMPAHEVQVRFPQSLEELKTYDAIVLSDVGANTFLLQNPTFYQMQIIPNALELVKQYVAEGGGLLMVGGYLTFMGIEGKANYRNTILADVLPVVMMDKDDRVEMPSGFSPVVSQPHPLVNDLGEWPRLLGYNKLSAKPGAEELLSHEGDAILTVGTYGQGKTAAFASDCSPHWGSLEFMNWEHYSAFWSKLIKYLK</sequence>
<dbReference type="InterPro" id="IPR029062">
    <property type="entry name" value="Class_I_gatase-like"/>
</dbReference>
<dbReference type="Proteomes" id="UP000288943">
    <property type="component" value="Chromosome"/>
</dbReference>
<accession>A0A410WS50</accession>
<name>A0A410WS50_9BACL</name>
<reference evidence="2 5" key="2">
    <citation type="submission" date="2022-05" db="EMBL/GenBank/DDBJ databases">
        <title>Genome Sequencing of Bee-Associated Microbes.</title>
        <authorList>
            <person name="Dunlap C."/>
        </authorList>
    </citation>
    <scope>NUCLEOTIDE SEQUENCE [LARGE SCALE GENOMIC DNA]</scope>
    <source>
        <strain evidence="2 5">NRRL B-23120</strain>
    </source>
</reference>
<dbReference type="InterPro" id="IPR017027">
    <property type="entry name" value="STM3548-like"/>
</dbReference>
<proteinExistence type="predicted"/>
<dbReference type="RefSeq" id="WP_084706592.1">
    <property type="nucleotide sequence ID" value="NZ_CP026520.1"/>
</dbReference>
<dbReference type="GeneID" id="95374253"/>
<feature type="domain" description="Putative glutamine amidotransferase" evidence="1">
    <location>
        <begin position="24"/>
        <end position="264"/>
    </location>
</feature>
<dbReference type="CDD" id="cd03143">
    <property type="entry name" value="A4_beta-galactosidase_middle_domain"/>
    <property type="match status" value="1"/>
</dbReference>
<dbReference type="Gene3D" id="3.40.50.880">
    <property type="match status" value="1"/>
</dbReference>
<dbReference type="InterPro" id="IPR010768">
    <property type="entry name" value="GATase1-like"/>
</dbReference>
<evidence type="ECO:0000313" key="5">
    <source>
        <dbReference type="Proteomes" id="UP001527202"/>
    </source>
</evidence>
<keyword evidence="5" id="KW-1185">Reference proteome</keyword>
<reference evidence="3 4" key="1">
    <citation type="submission" date="2018-01" db="EMBL/GenBank/DDBJ databases">
        <title>The whole genome sequencing and assembly of Paenibacillus chitinolyticus KCCM 41400 strain.</title>
        <authorList>
            <person name="Kim J.-Y."/>
            <person name="Park M.-K."/>
            <person name="Lee Y.-J."/>
            <person name="Yi H."/>
            <person name="Bahn Y.-S."/>
            <person name="Kim J.F."/>
            <person name="Lee D.-W."/>
        </authorList>
    </citation>
    <scope>NUCLEOTIDE SEQUENCE [LARGE SCALE GENOMIC DNA]</scope>
    <source>
        <strain evidence="3 4">KCCM 41400</strain>
    </source>
</reference>
<evidence type="ECO:0000313" key="3">
    <source>
        <dbReference type="EMBL" id="QAV17130.1"/>
    </source>
</evidence>
<dbReference type="PIRSF" id="PIRSF034405">
    <property type="entry name" value="UCP034405"/>
    <property type="match status" value="1"/>
</dbReference>
<dbReference type="PANTHER" id="PTHR37947:SF1">
    <property type="entry name" value="BLL2462 PROTEIN"/>
    <property type="match status" value="1"/>
</dbReference>
<dbReference type="Pfam" id="PF07090">
    <property type="entry name" value="GATase1_like"/>
    <property type="match status" value="1"/>
</dbReference>
<evidence type="ECO:0000313" key="2">
    <source>
        <dbReference type="EMBL" id="MCY9595352.1"/>
    </source>
</evidence>
<dbReference type="Proteomes" id="UP001527202">
    <property type="component" value="Unassembled WGS sequence"/>
</dbReference>
<dbReference type="OrthoDB" id="9781333at2"/>
<protein>
    <submittedName>
        <fullName evidence="3">Cytoplasmic protein</fullName>
    </submittedName>
    <submittedName>
        <fullName evidence="2">Glutamine amidotransferase</fullName>
    </submittedName>
</protein>
<evidence type="ECO:0000259" key="1">
    <source>
        <dbReference type="Pfam" id="PF07090"/>
    </source>
</evidence>
<dbReference type="EMBL" id="CP026520">
    <property type="protein sequence ID" value="QAV17130.1"/>
    <property type="molecule type" value="Genomic_DNA"/>
</dbReference>
<organism evidence="3 4">
    <name type="scientific">Paenibacillus chitinolyticus</name>
    <dbReference type="NCBI Taxonomy" id="79263"/>
    <lineage>
        <taxon>Bacteria</taxon>
        <taxon>Bacillati</taxon>
        <taxon>Bacillota</taxon>
        <taxon>Bacilli</taxon>
        <taxon>Bacillales</taxon>
        <taxon>Paenibacillaceae</taxon>
        <taxon>Paenibacillus</taxon>
    </lineage>
</organism>
<gene>
    <name evidence="2" type="ORF">M5X16_06185</name>
    <name evidence="3" type="ORF">PC41400_05415</name>
</gene>